<dbReference type="Proteomes" id="UP000299102">
    <property type="component" value="Unassembled WGS sequence"/>
</dbReference>
<protein>
    <submittedName>
        <fullName evidence="1">Uncharacterized protein</fullName>
    </submittedName>
</protein>
<proteinExistence type="predicted"/>
<name>A0A4C1VLG9_EUMVA</name>
<dbReference type="OrthoDB" id="7468414at2759"/>
<evidence type="ECO:0000313" key="1">
    <source>
        <dbReference type="EMBL" id="GBP39411.1"/>
    </source>
</evidence>
<dbReference type="AlphaFoldDB" id="A0A4C1VLG9"/>
<evidence type="ECO:0000313" key="2">
    <source>
        <dbReference type="Proteomes" id="UP000299102"/>
    </source>
</evidence>
<sequence length="432" mass="50232">MYSARYWGDLYRYLTPNITIKRISTISELNLTILNVDYAADNGTTTEMSYDYGYGDENEFGDLSAIDDAANYTDRGRAKRDDSGYTLLNETVVLDYFFDYHEESLVNDIIKEREFRRRNAEKEVNIPMEVVKRNFIDITCDVIPMIVLRGGARTSGFFNDFFNRFTAINLKSTDYLPNIKDYAINESAFSVYNTENSDQHVDKIISNSIFSTTNDSNTNETGALASLFKIDLFVPNVNTILLIKNIQNELSDFRTNVPQVDFLEDKEKVDIKTDIPFFIRYDNNTVNIEHDDLTEVVVKTNTVNIKDYDAEERSHSLSDLDEILLNYEDDYSDNSTDYSNIDYVEVFEDRLEPVTYKSDDVGIMANIQDKNYENHSKEFKQEFENFIDYFDNSLYDGEHNSDTDKKKDRSLSRNVSIVKVRFFNNVNNKDDF</sequence>
<accession>A0A4C1VLG9</accession>
<gene>
    <name evidence="1" type="ORF">EVAR_95863_1</name>
</gene>
<organism evidence="1 2">
    <name type="scientific">Eumeta variegata</name>
    <name type="common">Bagworm moth</name>
    <name type="synonym">Eumeta japonica</name>
    <dbReference type="NCBI Taxonomy" id="151549"/>
    <lineage>
        <taxon>Eukaryota</taxon>
        <taxon>Metazoa</taxon>
        <taxon>Ecdysozoa</taxon>
        <taxon>Arthropoda</taxon>
        <taxon>Hexapoda</taxon>
        <taxon>Insecta</taxon>
        <taxon>Pterygota</taxon>
        <taxon>Neoptera</taxon>
        <taxon>Endopterygota</taxon>
        <taxon>Lepidoptera</taxon>
        <taxon>Glossata</taxon>
        <taxon>Ditrysia</taxon>
        <taxon>Tineoidea</taxon>
        <taxon>Psychidae</taxon>
        <taxon>Oiketicinae</taxon>
        <taxon>Eumeta</taxon>
    </lineage>
</organism>
<comment type="caution">
    <text evidence="1">The sequence shown here is derived from an EMBL/GenBank/DDBJ whole genome shotgun (WGS) entry which is preliminary data.</text>
</comment>
<keyword evidence="2" id="KW-1185">Reference proteome</keyword>
<dbReference type="EMBL" id="BGZK01000365">
    <property type="protein sequence ID" value="GBP39411.1"/>
    <property type="molecule type" value="Genomic_DNA"/>
</dbReference>
<reference evidence="1 2" key="1">
    <citation type="journal article" date="2019" name="Commun. Biol.">
        <title>The bagworm genome reveals a unique fibroin gene that provides high tensile strength.</title>
        <authorList>
            <person name="Kono N."/>
            <person name="Nakamura H."/>
            <person name="Ohtoshi R."/>
            <person name="Tomita M."/>
            <person name="Numata K."/>
            <person name="Arakawa K."/>
        </authorList>
    </citation>
    <scope>NUCLEOTIDE SEQUENCE [LARGE SCALE GENOMIC DNA]</scope>
</reference>